<reference evidence="2" key="2">
    <citation type="journal article" date="2015" name="Data Brief">
        <title>Shoot transcriptome of the giant reed, Arundo donax.</title>
        <authorList>
            <person name="Barrero R.A."/>
            <person name="Guerrero F.D."/>
            <person name="Moolhuijzen P."/>
            <person name="Goolsby J.A."/>
            <person name="Tidwell J."/>
            <person name="Bellgard S.E."/>
            <person name="Bellgard M.I."/>
        </authorList>
    </citation>
    <scope>NUCLEOTIDE SEQUENCE</scope>
    <source>
        <tissue evidence="2">Shoot tissue taken approximately 20 cm above the soil surface</tissue>
    </source>
</reference>
<accession>A0A0A9B1B3</accession>
<feature type="region of interest" description="Disordered" evidence="1">
    <location>
        <begin position="1"/>
        <end position="48"/>
    </location>
</feature>
<feature type="compositionally biased region" description="Basic residues" evidence="1">
    <location>
        <begin position="19"/>
        <end position="31"/>
    </location>
</feature>
<protein>
    <submittedName>
        <fullName evidence="2">Uncharacterized protein</fullName>
    </submittedName>
</protein>
<sequence length="48" mass="5590">MIANQIEMFTAKPIDPCKKARKITSPQRHRPNSQNHSRILSQSFPRTK</sequence>
<feature type="compositionally biased region" description="Polar residues" evidence="1">
    <location>
        <begin position="32"/>
        <end position="48"/>
    </location>
</feature>
<evidence type="ECO:0000313" key="2">
    <source>
        <dbReference type="EMBL" id="JAD57789.1"/>
    </source>
</evidence>
<proteinExistence type="predicted"/>
<name>A0A0A9B1B3_ARUDO</name>
<evidence type="ECO:0000256" key="1">
    <source>
        <dbReference type="SAM" id="MobiDB-lite"/>
    </source>
</evidence>
<dbReference type="EMBL" id="GBRH01240106">
    <property type="protein sequence ID" value="JAD57789.1"/>
    <property type="molecule type" value="Transcribed_RNA"/>
</dbReference>
<organism evidence="2">
    <name type="scientific">Arundo donax</name>
    <name type="common">Giant reed</name>
    <name type="synonym">Donax arundinaceus</name>
    <dbReference type="NCBI Taxonomy" id="35708"/>
    <lineage>
        <taxon>Eukaryota</taxon>
        <taxon>Viridiplantae</taxon>
        <taxon>Streptophyta</taxon>
        <taxon>Embryophyta</taxon>
        <taxon>Tracheophyta</taxon>
        <taxon>Spermatophyta</taxon>
        <taxon>Magnoliopsida</taxon>
        <taxon>Liliopsida</taxon>
        <taxon>Poales</taxon>
        <taxon>Poaceae</taxon>
        <taxon>PACMAD clade</taxon>
        <taxon>Arundinoideae</taxon>
        <taxon>Arundineae</taxon>
        <taxon>Arundo</taxon>
    </lineage>
</organism>
<reference evidence="2" key="1">
    <citation type="submission" date="2014-09" db="EMBL/GenBank/DDBJ databases">
        <authorList>
            <person name="Magalhaes I.L.F."/>
            <person name="Oliveira U."/>
            <person name="Santos F.R."/>
            <person name="Vidigal T.H.D.A."/>
            <person name="Brescovit A.D."/>
            <person name="Santos A.J."/>
        </authorList>
    </citation>
    <scope>NUCLEOTIDE SEQUENCE</scope>
    <source>
        <tissue evidence="2">Shoot tissue taken approximately 20 cm above the soil surface</tissue>
    </source>
</reference>
<dbReference type="AlphaFoldDB" id="A0A0A9B1B3"/>